<dbReference type="HOGENOM" id="CLU_2873810_0_0_1"/>
<keyword evidence="2" id="KW-1185">Reference proteome</keyword>
<name>A0A067TQH3_GALM3</name>
<feature type="non-terminal residue" evidence="1">
    <location>
        <position position="1"/>
    </location>
</feature>
<dbReference type="Proteomes" id="UP000027222">
    <property type="component" value="Unassembled WGS sequence"/>
</dbReference>
<dbReference type="AlphaFoldDB" id="A0A067TQH3"/>
<proteinExistence type="predicted"/>
<evidence type="ECO:0000313" key="2">
    <source>
        <dbReference type="Proteomes" id="UP000027222"/>
    </source>
</evidence>
<accession>A0A067TQH3</accession>
<reference evidence="2" key="1">
    <citation type="journal article" date="2014" name="Proc. Natl. Acad. Sci. U.S.A.">
        <title>Extensive sampling of basidiomycete genomes demonstrates inadequacy of the white-rot/brown-rot paradigm for wood decay fungi.</title>
        <authorList>
            <person name="Riley R."/>
            <person name="Salamov A.A."/>
            <person name="Brown D.W."/>
            <person name="Nagy L.G."/>
            <person name="Floudas D."/>
            <person name="Held B.W."/>
            <person name="Levasseur A."/>
            <person name="Lombard V."/>
            <person name="Morin E."/>
            <person name="Otillar R."/>
            <person name="Lindquist E.A."/>
            <person name="Sun H."/>
            <person name="LaButti K.M."/>
            <person name="Schmutz J."/>
            <person name="Jabbour D."/>
            <person name="Luo H."/>
            <person name="Baker S.E."/>
            <person name="Pisabarro A.G."/>
            <person name="Walton J.D."/>
            <person name="Blanchette R.A."/>
            <person name="Henrissat B."/>
            <person name="Martin F."/>
            <person name="Cullen D."/>
            <person name="Hibbett D.S."/>
            <person name="Grigoriev I.V."/>
        </authorList>
    </citation>
    <scope>NUCLEOTIDE SEQUENCE [LARGE SCALE GENOMIC DNA]</scope>
    <source>
        <strain evidence="2">CBS 339.88</strain>
    </source>
</reference>
<dbReference type="STRING" id="685588.A0A067TQH3"/>
<protein>
    <submittedName>
        <fullName evidence="1">Uncharacterized protein</fullName>
    </submittedName>
</protein>
<organism evidence="1 2">
    <name type="scientific">Galerina marginata (strain CBS 339.88)</name>
    <dbReference type="NCBI Taxonomy" id="685588"/>
    <lineage>
        <taxon>Eukaryota</taxon>
        <taxon>Fungi</taxon>
        <taxon>Dikarya</taxon>
        <taxon>Basidiomycota</taxon>
        <taxon>Agaricomycotina</taxon>
        <taxon>Agaricomycetes</taxon>
        <taxon>Agaricomycetidae</taxon>
        <taxon>Agaricales</taxon>
        <taxon>Agaricineae</taxon>
        <taxon>Strophariaceae</taxon>
        <taxon>Galerina</taxon>
    </lineage>
</organism>
<feature type="non-terminal residue" evidence="1">
    <location>
        <position position="64"/>
    </location>
</feature>
<gene>
    <name evidence="1" type="ORF">GALMADRAFT_48606</name>
</gene>
<dbReference type="EMBL" id="KL142368">
    <property type="protein sequence ID" value="KDR84567.1"/>
    <property type="molecule type" value="Genomic_DNA"/>
</dbReference>
<evidence type="ECO:0000313" key="1">
    <source>
        <dbReference type="EMBL" id="KDR84567.1"/>
    </source>
</evidence>
<sequence length="64" mass="7375">NTELTAAIQVKVQPEALEYVREQFAPPTDPVFELVPEKFAHYIGKLYKQMGSPKIYSDNVWSVY</sequence>
<dbReference type="OrthoDB" id="5946233at2759"/>